<gene>
    <name evidence="16" type="primary">prlS</name>
    <name evidence="16" type="ORF">GCM10007894_24200</name>
</gene>
<feature type="transmembrane region" description="Helical" evidence="13">
    <location>
        <begin position="65"/>
        <end position="86"/>
    </location>
</feature>
<keyword evidence="8 16" id="KW-0418">Kinase</keyword>
<dbReference type="InterPro" id="IPR036097">
    <property type="entry name" value="HisK_dim/P_sf"/>
</dbReference>
<evidence type="ECO:0000259" key="15">
    <source>
        <dbReference type="PROSITE" id="PS50110"/>
    </source>
</evidence>
<feature type="transmembrane region" description="Helical" evidence="13">
    <location>
        <begin position="115"/>
        <end position="137"/>
    </location>
</feature>
<sequence length="1141" mass="125777">MNLSVVAAGIALVYVSVLFILAWGAERYLKGVRKKTRSAIYVLSLAVYCSSWSFLGTVGSAADNMWSFVPIYLGPIVIFLLAFPILRKMAQVSKAQNTTSVADFIAARYGKSQTLAAVITLIALLGIMPYIALQIKAMVFSFGLFQTSGQTFEGNRLAFIVSVILAIFAILFGTRKLDATEHNPGMILAIGVESIVKLVAFVAVGLIICFTVFSDGQQLIDAALAEPHWSQIQLNRFLPELLMASAAFLCMPRMFHVMMVECESEQDIQRARWLFPLYLIVFAALIAPLALAGKQVFGVSVDADTYVINLPLHFGYDWLALIALLGTISAATGMVIVAVVTISVMVSNEWVLPLLLRSGSLRTRNYNQFAQLLLNSRRIAIAVILLMGYAAYINLNDTGSLAKLGMLSFGAFAQLAPALIGGMIWKQGNHIGVFSGLIVGFGLWLMILLQPLTQQPLTADYDLPLLAQITPDVRDVVLALFANIVCYVLGSIWFRSSVLERIQASSFVNPERFNKSAPRKIIVSQQDLLILASRFIGAERAYQKFADFDADAVSNENWNKSASPELISYTEHLLSAVLGASSTSLVMQSVLDGRDLGLDEVFSLVDEASTKIILSQDMLRGAIEHAYEGMSVVDKDLRLVAWNYRYQSLFHYPDGFLQAGMPVEDIIRFNAERGYCGPGEVEEHVRRRVQHMRNGTAHSSERQRLDGMVIKIQGNPMPDGGFVMTFTDITQYRQQAQALQEANDNLEARVNERTHELAMLNAQLLETKHKEERANASKSKFLAAVGHDLMQPLNAARLFTASLSQQHNLDNDVAATVGHIDSSLRAAGELLTDLLDISRFDSGKVEINRNQFAIDDLLQELAVEFAAMGADQGTGFSWHKSGVTIDSDLNLLRRILQNFLTNAFRYAKGRRVVLGCRRRNNMLEIQVWDTGCGIEPDKCDQIFEEFYRSDVGKKTSENGLGLGLAIAQRIANTMEHKLTVRSWYGQGSMFGVSVPMVAGDHRPVPQSIPSMLQPLAGVVVLCIDNEEAILAGYESLLTRWKCEVICATDLADARIKLGLKGVAPQIILADYQLDDGLNGLDAMVDIRARYGAEIPGVLITANTNKRLVEKVESLGFRYMAKMVRPAALRALMSSLLSHKHS</sequence>
<keyword evidence="6" id="KW-0808">Transferase</keyword>
<dbReference type="SUPFAM" id="SSF55785">
    <property type="entry name" value="PYP-like sensor domain (PAS domain)"/>
    <property type="match status" value="1"/>
</dbReference>
<dbReference type="Gene3D" id="3.40.50.2300">
    <property type="match status" value="1"/>
</dbReference>
<dbReference type="InterPro" id="IPR005467">
    <property type="entry name" value="His_kinase_dom"/>
</dbReference>
<dbReference type="FunFam" id="3.30.565.10:FF:000049">
    <property type="entry name" value="Two-component sensor histidine kinase"/>
    <property type="match status" value="1"/>
</dbReference>
<feature type="transmembrane region" description="Helical" evidence="13">
    <location>
        <begin position="372"/>
        <end position="392"/>
    </location>
</feature>
<dbReference type="SUPFAM" id="SSF47384">
    <property type="entry name" value="Homodimeric domain of signal transducing histidine kinase"/>
    <property type="match status" value="1"/>
</dbReference>
<keyword evidence="10 13" id="KW-0472">Membrane</keyword>
<dbReference type="SMART" id="SM00388">
    <property type="entry name" value="HisKA"/>
    <property type="match status" value="1"/>
</dbReference>
<keyword evidence="9 13" id="KW-1133">Transmembrane helix</keyword>
<evidence type="ECO:0000313" key="16">
    <source>
        <dbReference type="EMBL" id="GLS84443.1"/>
    </source>
</evidence>
<dbReference type="InterPro" id="IPR036890">
    <property type="entry name" value="HATPase_C_sf"/>
</dbReference>
<dbReference type="GO" id="GO:0009927">
    <property type="term" value="F:histidine phosphotransfer kinase activity"/>
    <property type="evidence" value="ECO:0007669"/>
    <property type="project" value="TreeGrafter"/>
</dbReference>
<comment type="catalytic activity">
    <reaction evidence="1">
        <text>ATP + protein L-histidine = ADP + protein N-phospho-L-histidine.</text>
        <dbReference type="EC" id="2.7.13.3"/>
    </reaction>
</comment>
<evidence type="ECO:0000256" key="2">
    <source>
        <dbReference type="ARBA" id="ARBA00004141"/>
    </source>
</evidence>
<dbReference type="SMART" id="SM00387">
    <property type="entry name" value="HATPase_c"/>
    <property type="match status" value="1"/>
</dbReference>
<dbReference type="Pfam" id="PF12860">
    <property type="entry name" value="PAS_7"/>
    <property type="match status" value="1"/>
</dbReference>
<evidence type="ECO:0000256" key="6">
    <source>
        <dbReference type="ARBA" id="ARBA00022679"/>
    </source>
</evidence>
<evidence type="ECO:0000259" key="14">
    <source>
        <dbReference type="PROSITE" id="PS50109"/>
    </source>
</evidence>
<dbReference type="CDD" id="cd00082">
    <property type="entry name" value="HisKA"/>
    <property type="match status" value="1"/>
</dbReference>
<dbReference type="NCBIfam" id="NF041832">
    <property type="entry name" value="near_NosP_CTERM"/>
    <property type="match status" value="1"/>
</dbReference>
<evidence type="ECO:0000256" key="10">
    <source>
        <dbReference type="ARBA" id="ARBA00023136"/>
    </source>
</evidence>
<feature type="coiled-coil region" evidence="12">
    <location>
        <begin position="729"/>
        <end position="763"/>
    </location>
</feature>
<dbReference type="CDD" id="cd10322">
    <property type="entry name" value="SLC5sbd"/>
    <property type="match status" value="1"/>
</dbReference>
<dbReference type="Gene3D" id="1.10.287.130">
    <property type="match status" value="1"/>
</dbReference>
<keyword evidence="7 13" id="KW-0812">Transmembrane</keyword>
<dbReference type="Pfam" id="PF00512">
    <property type="entry name" value="HisKA"/>
    <property type="match status" value="1"/>
</dbReference>
<protein>
    <recommendedName>
        <fullName evidence="4">histidine kinase</fullName>
        <ecNumber evidence="4">2.7.13.3</ecNumber>
    </recommendedName>
</protein>
<dbReference type="FunFam" id="1.10.287.130:FF:000063">
    <property type="entry name" value="Hybrid sensor histidine kinase/response regulator"/>
    <property type="match status" value="1"/>
</dbReference>
<evidence type="ECO:0000256" key="9">
    <source>
        <dbReference type="ARBA" id="ARBA00022989"/>
    </source>
</evidence>
<dbReference type="PROSITE" id="PS50283">
    <property type="entry name" value="NA_SOLUT_SYMP_3"/>
    <property type="match status" value="1"/>
</dbReference>
<dbReference type="RefSeq" id="WP_095500430.1">
    <property type="nucleotide sequence ID" value="NZ_BSPO01000003.1"/>
</dbReference>
<evidence type="ECO:0000313" key="17">
    <source>
        <dbReference type="Proteomes" id="UP001157439"/>
    </source>
</evidence>
<feature type="transmembrane region" description="Helical" evidence="13">
    <location>
        <begin position="233"/>
        <end position="252"/>
    </location>
</feature>
<dbReference type="AlphaFoldDB" id="A0AA37TRN6"/>
<feature type="transmembrane region" description="Helical" evidence="13">
    <location>
        <begin position="186"/>
        <end position="213"/>
    </location>
</feature>
<comment type="subcellular location">
    <subcellularLocation>
        <location evidence="2">Membrane</location>
        <topology evidence="2">Multi-pass membrane protein</topology>
    </subcellularLocation>
</comment>
<comment type="caution">
    <text evidence="16">The sequence shown here is derived from an EMBL/GenBank/DDBJ whole genome shotgun (WGS) entry which is preliminary data.</text>
</comment>
<organism evidence="16 17">
    <name type="scientific">Paraferrimonas haliotis</name>
    <dbReference type="NCBI Taxonomy" id="2013866"/>
    <lineage>
        <taxon>Bacteria</taxon>
        <taxon>Pseudomonadati</taxon>
        <taxon>Pseudomonadota</taxon>
        <taxon>Gammaproteobacteria</taxon>
        <taxon>Alteromonadales</taxon>
        <taxon>Ferrimonadaceae</taxon>
        <taxon>Paraferrimonas</taxon>
    </lineage>
</organism>
<reference evidence="16 17" key="1">
    <citation type="journal article" date="2014" name="Int. J. Syst. Evol. Microbiol.">
        <title>Complete genome sequence of Corynebacterium casei LMG S-19264T (=DSM 44701T), isolated from a smear-ripened cheese.</title>
        <authorList>
            <consortium name="US DOE Joint Genome Institute (JGI-PGF)"/>
            <person name="Walter F."/>
            <person name="Albersmeier A."/>
            <person name="Kalinowski J."/>
            <person name="Ruckert C."/>
        </authorList>
    </citation>
    <scope>NUCLEOTIDE SEQUENCE [LARGE SCALE GENOMIC DNA]</scope>
    <source>
        <strain evidence="16 17">NBRC 112785</strain>
    </source>
</reference>
<feature type="modified residue" description="4-aspartylphosphate" evidence="11">
    <location>
        <position position="1070"/>
    </location>
</feature>
<dbReference type="InterPro" id="IPR001734">
    <property type="entry name" value="Na/solute_symporter"/>
</dbReference>
<dbReference type="PANTHER" id="PTHR43047">
    <property type="entry name" value="TWO-COMPONENT HISTIDINE PROTEIN KINASE"/>
    <property type="match status" value="1"/>
</dbReference>
<dbReference type="InterPro" id="IPR011006">
    <property type="entry name" value="CheY-like_superfamily"/>
</dbReference>
<keyword evidence="5 11" id="KW-0597">Phosphoprotein</keyword>
<dbReference type="SMART" id="SM00448">
    <property type="entry name" value="REC"/>
    <property type="match status" value="1"/>
</dbReference>
<dbReference type="EMBL" id="BSPO01000003">
    <property type="protein sequence ID" value="GLS84443.1"/>
    <property type="molecule type" value="Genomic_DNA"/>
</dbReference>
<evidence type="ECO:0000256" key="3">
    <source>
        <dbReference type="ARBA" id="ARBA00006434"/>
    </source>
</evidence>
<evidence type="ECO:0000256" key="13">
    <source>
        <dbReference type="SAM" id="Phobius"/>
    </source>
</evidence>
<keyword evidence="12" id="KW-0175">Coiled coil</keyword>
<proteinExistence type="inferred from homology"/>
<dbReference type="InterPro" id="IPR004358">
    <property type="entry name" value="Sig_transdc_His_kin-like_C"/>
</dbReference>
<dbReference type="EC" id="2.7.13.3" evidence="4"/>
<dbReference type="Gene3D" id="1.20.1730.10">
    <property type="entry name" value="Sodium/glucose cotransporter"/>
    <property type="match status" value="1"/>
</dbReference>
<accession>A0AA37TRN6</accession>
<dbReference type="SUPFAM" id="SSF55874">
    <property type="entry name" value="ATPase domain of HSP90 chaperone/DNA topoisomerase II/histidine kinase"/>
    <property type="match status" value="1"/>
</dbReference>
<evidence type="ECO:0000256" key="5">
    <source>
        <dbReference type="ARBA" id="ARBA00022553"/>
    </source>
</evidence>
<evidence type="ECO:0000256" key="8">
    <source>
        <dbReference type="ARBA" id="ARBA00022777"/>
    </source>
</evidence>
<dbReference type="Pfam" id="PF00072">
    <property type="entry name" value="Response_reg"/>
    <property type="match status" value="1"/>
</dbReference>
<feature type="transmembrane region" description="Helical" evidence="13">
    <location>
        <begin position="404"/>
        <end position="425"/>
    </location>
</feature>
<dbReference type="PANTHER" id="PTHR43047:SF9">
    <property type="entry name" value="HISTIDINE KINASE"/>
    <property type="match status" value="1"/>
</dbReference>
<dbReference type="InterPro" id="IPR035965">
    <property type="entry name" value="PAS-like_dom_sf"/>
</dbReference>
<feature type="transmembrane region" description="Helical" evidence="13">
    <location>
        <begin position="273"/>
        <end position="292"/>
    </location>
</feature>
<dbReference type="Gene3D" id="3.30.565.10">
    <property type="entry name" value="Histidine kinase-like ATPase, C-terminal domain"/>
    <property type="match status" value="1"/>
</dbReference>
<dbReference type="Gene3D" id="3.30.450.20">
    <property type="entry name" value="PAS domain"/>
    <property type="match status" value="1"/>
</dbReference>
<feature type="transmembrane region" description="Helical" evidence="13">
    <location>
        <begin position="38"/>
        <end position="59"/>
    </location>
</feature>
<dbReference type="Proteomes" id="UP001157439">
    <property type="component" value="Unassembled WGS sequence"/>
</dbReference>
<dbReference type="GO" id="GO:0005886">
    <property type="term" value="C:plasma membrane"/>
    <property type="evidence" value="ECO:0007669"/>
    <property type="project" value="TreeGrafter"/>
</dbReference>
<feature type="transmembrane region" description="Helical" evidence="13">
    <location>
        <begin position="432"/>
        <end position="453"/>
    </location>
</feature>
<name>A0AA37TRN6_9GAMM</name>
<keyword evidence="17" id="KW-1185">Reference proteome</keyword>
<evidence type="ECO:0000256" key="7">
    <source>
        <dbReference type="ARBA" id="ARBA00022692"/>
    </source>
</evidence>
<dbReference type="CDD" id="cd00075">
    <property type="entry name" value="HATPase"/>
    <property type="match status" value="1"/>
</dbReference>
<dbReference type="SUPFAM" id="SSF52172">
    <property type="entry name" value="CheY-like"/>
    <property type="match status" value="1"/>
</dbReference>
<dbReference type="InterPro" id="IPR003661">
    <property type="entry name" value="HisK_dim/P_dom"/>
</dbReference>
<comment type="similarity">
    <text evidence="3">Belongs to the sodium:solute symporter (SSF) (TC 2.A.21) family.</text>
</comment>
<feature type="transmembrane region" description="Helical" evidence="13">
    <location>
        <begin position="318"/>
        <end position="351"/>
    </location>
</feature>
<feature type="transmembrane region" description="Helical" evidence="13">
    <location>
        <begin position="157"/>
        <end position="174"/>
    </location>
</feature>
<dbReference type="PRINTS" id="PR00344">
    <property type="entry name" value="BCTRLSENSOR"/>
</dbReference>
<feature type="domain" description="Histidine kinase" evidence="14">
    <location>
        <begin position="784"/>
        <end position="998"/>
    </location>
</feature>
<evidence type="ECO:0000256" key="11">
    <source>
        <dbReference type="PROSITE-ProRule" id="PRU00169"/>
    </source>
</evidence>
<dbReference type="InterPro" id="IPR001789">
    <property type="entry name" value="Sig_transdc_resp-reg_receiver"/>
</dbReference>
<dbReference type="InterPro" id="IPR038377">
    <property type="entry name" value="Na/Glc_symporter_sf"/>
</dbReference>
<evidence type="ECO:0000256" key="4">
    <source>
        <dbReference type="ARBA" id="ARBA00012438"/>
    </source>
</evidence>
<dbReference type="InterPro" id="IPR003594">
    <property type="entry name" value="HATPase_dom"/>
</dbReference>
<dbReference type="Pfam" id="PF02518">
    <property type="entry name" value="HATPase_c"/>
    <property type="match status" value="1"/>
</dbReference>
<feature type="transmembrane region" description="Helical" evidence="13">
    <location>
        <begin position="6"/>
        <end position="26"/>
    </location>
</feature>
<dbReference type="GO" id="GO:0000155">
    <property type="term" value="F:phosphorelay sensor kinase activity"/>
    <property type="evidence" value="ECO:0007669"/>
    <property type="project" value="InterPro"/>
</dbReference>
<feature type="domain" description="Response regulatory" evidence="15">
    <location>
        <begin position="1019"/>
        <end position="1136"/>
    </location>
</feature>
<evidence type="ECO:0000256" key="1">
    <source>
        <dbReference type="ARBA" id="ARBA00000085"/>
    </source>
</evidence>
<dbReference type="GO" id="GO:0022857">
    <property type="term" value="F:transmembrane transporter activity"/>
    <property type="evidence" value="ECO:0007669"/>
    <property type="project" value="InterPro"/>
</dbReference>
<dbReference type="PROSITE" id="PS50110">
    <property type="entry name" value="RESPONSE_REGULATORY"/>
    <property type="match status" value="1"/>
</dbReference>
<dbReference type="PROSITE" id="PS50109">
    <property type="entry name" value="HIS_KIN"/>
    <property type="match status" value="1"/>
</dbReference>
<evidence type="ECO:0000256" key="12">
    <source>
        <dbReference type="SAM" id="Coils"/>
    </source>
</evidence>